<comment type="caution">
    <text evidence="6">The sequence shown here is derived from an EMBL/GenBank/DDBJ whole genome shotgun (WGS) entry which is preliminary data.</text>
</comment>
<comment type="similarity">
    <text evidence="2">Belongs to the DUF177 domain family.</text>
</comment>
<evidence type="ECO:0000256" key="3">
    <source>
        <dbReference type="ARBA" id="ARBA00015716"/>
    </source>
</evidence>
<dbReference type="InterPro" id="IPR003772">
    <property type="entry name" value="YceD"/>
</dbReference>
<dbReference type="GO" id="GO:0042254">
    <property type="term" value="P:ribosome biogenesis"/>
    <property type="evidence" value="ECO:0007669"/>
    <property type="project" value="UniProtKB-KW"/>
</dbReference>
<proteinExistence type="inferred from homology"/>
<keyword evidence="4" id="KW-0690">Ribosome biogenesis</keyword>
<keyword evidence="7" id="KW-1185">Reference proteome</keyword>
<dbReference type="Pfam" id="PF02620">
    <property type="entry name" value="YceD"/>
    <property type="match status" value="1"/>
</dbReference>
<dbReference type="RefSeq" id="WP_337334069.1">
    <property type="nucleotide sequence ID" value="NZ_JBBDHC010000002.1"/>
</dbReference>
<organism evidence="6 7">
    <name type="scientific">Denitratimonas tolerans</name>
    <dbReference type="NCBI Taxonomy" id="1338420"/>
    <lineage>
        <taxon>Bacteria</taxon>
        <taxon>Pseudomonadati</taxon>
        <taxon>Pseudomonadota</taxon>
        <taxon>Gammaproteobacteria</taxon>
        <taxon>Lysobacterales</taxon>
        <taxon>Lysobacteraceae</taxon>
        <taxon>Denitratimonas</taxon>
    </lineage>
</organism>
<dbReference type="PANTHER" id="PTHR38099">
    <property type="entry name" value="LARGE RIBOSOMAL RNA SUBUNIT ACCUMULATION PROTEIN YCED"/>
    <property type="match status" value="1"/>
</dbReference>
<accession>A0AAW9R1L0</accession>
<dbReference type="GO" id="GO:0005829">
    <property type="term" value="C:cytosol"/>
    <property type="evidence" value="ECO:0007669"/>
    <property type="project" value="TreeGrafter"/>
</dbReference>
<evidence type="ECO:0000313" key="7">
    <source>
        <dbReference type="Proteomes" id="UP001364472"/>
    </source>
</evidence>
<evidence type="ECO:0000256" key="4">
    <source>
        <dbReference type="ARBA" id="ARBA00022517"/>
    </source>
</evidence>
<evidence type="ECO:0000256" key="1">
    <source>
        <dbReference type="ARBA" id="ARBA00002868"/>
    </source>
</evidence>
<protein>
    <recommendedName>
        <fullName evidence="3">Large ribosomal RNA subunit accumulation protein YceD</fullName>
    </recommendedName>
    <alternativeName>
        <fullName evidence="5">23S rRNA accumulation protein YceD</fullName>
    </alternativeName>
</protein>
<dbReference type="AlphaFoldDB" id="A0AAW9R1L0"/>
<dbReference type="PANTHER" id="PTHR38099:SF1">
    <property type="entry name" value="LARGE RIBOSOMAL RNA SUBUNIT ACCUMULATION PROTEIN YCED"/>
    <property type="match status" value="1"/>
</dbReference>
<reference evidence="6 7" key="1">
    <citation type="journal article" date="2016" name="Antonie Van Leeuwenhoek">
        <title>Denitratimonas tolerans gen. nov., sp. nov., a denitrifying bacterium isolated from a bioreactor for tannery wastewater treatment.</title>
        <authorList>
            <person name="Han S.I."/>
            <person name="Kim J.O."/>
            <person name="Lee Y.R."/>
            <person name="Ekpeghere K.I."/>
            <person name="Koh S.C."/>
            <person name="Whang K.S."/>
        </authorList>
    </citation>
    <scope>NUCLEOTIDE SEQUENCE [LARGE SCALE GENOMIC DNA]</scope>
    <source>
        <strain evidence="6 7">KACC 17565</strain>
    </source>
</reference>
<dbReference type="Proteomes" id="UP001364472">
    <property type="component" value="Unassembled WGS sequence"/>
</dbReference>
<sequence length="177" mass="19293">MSSALPEAVDAWRMVSARRIFEGRIRLDSMPRLAMYLADAEGECEYLLEFDRDASGVAFLQVHAEARLPLVCQRTLERFELPVSIHQRLGLIRSEAEEAGLQEGVEPLLVPLDATLRPADAIEDELILAVPVVPVSGSCASDDGVVWQDVDGARAPSQDSVQASPFAALADWKKHAG</sequence>
<dbReference type="EMBL" id="JBBDHC010000002">
    <property type="protein sequence ID" value="MEJ1248347.1"/>
    <property type="molecule type" value="Genomic_DNA"/>
</dbReference>
<dbReference type="InterPro" id="IPR039255">
    <property type="entry name" value="YceD_bac"/>
</dbReference>
<evidence type="ECO:0000256" key="2">
    <source>
        <dbReference type="ARBA" id="ARBA00010740"/>
    </source>
</evidence>
<evidence type="ECO:0000313" key="6">
    <source>
        <dbReference type="EMBL" id="MEJ1248347.1"/>
    </source>
</evidence>
<name>A0AAW9R1L0_9GAMM</name>
<gene>
    <name evidence="6" type="ORF">WB794_01465</name>
</gene>
<comment type="function">
    <text evidence="1">Plays a role in synthesis, processing and/or stability of 23S rRNA.</text>
</comment>
<evidence type="ECO:0000256" key="5">
    <source>
        <dbReference type="ARBA" id="ARBA00031841"/>
    </source>
</evidence>